<protein>
    <submittedName>
        <fullName evidence="2">Uncharacterized protein</fullName>
    </submittedName>
</protein>
<organism evidence="2 3">
    <name type="scientific">Haematococcus lacustris</name>
    <name type="common">Green alga</name>
    <name type="synonym">Haematococcus pluvialis</name>
    <dbReference type="NCBI Taxonomy" id="44745"/>
    <lineage>
        <taxon>Eukaryota</taxon>
        <taxon>Viridiplantae</taxon>
        <taxon>Chlorophyta</taxon>
        <taxon>core chlorophytes</taxon>
        <taxon>Chlorophyceae</taxon>
        <taxon>CS clade</taxon>
        <taxon>Chlamydomonadales</taxon>
        <taxon>Haematococcaceae</taxon>
        <taxon>Haematococcus</taxon>
    </lineage>
</organism>
<sequence>MKPASVGNSSNVTHHHCQLRKRLLHYRNRVPAGVPEQAEEPQGCPTGPVPSSAAATGAEGRWAATFTQVVVLNVEASTSMGLQAFAQALPQVRETRELLLSLLACEFVSLAHFSQASQVMDAAIAQAVAGATGAGTPVHQVLVGQQ</sequence>
<accession>A0A699ZDI1</accession>
<evidence type="ECO:0000313" key="2">
    <source>
        <dbReference type="EMBL" id="GFH13552.1"/>
    </source>
</evidence>
<dbReference type="Proteomes" id="UP000485058">
    <property type="component" value="Unassembled WGS sequence"/>
</dbReference>
<comment type="caution">
    <text evidence="2">The sequence shown here is derived from an EMBL/GenBank/DDBJ whole genome shotgun (WGS) entry which is preliminary data.</text>
</comment>
<name>A0A699ZDI1_HAELA</name>
<reference evidence="2 3" key="1">
    <citation type="submission" date="2020-02" db="EMBL/GenBank/DDBJ databases">
        <title>Draft genome sequence of Haematococcus lacustris strain NIES-144.</title>
        <authorList>
            <person name="Morimoto D."/>
            <person name="Nakagawa S."/>
            <person name="Yoshida T."/>
            <person name="Sawayama S."/>
        </authorList>
    </citation>
    <scope>NUCLEOTIDE SEQUENCE [LARGE SCALE GENOMIC DNA]</scope>
    <source>
        <strain evidence="2 3">NIES-144</strain>
    </source>
</reference>
<evidence type="ECO:0000256" key="1">
    <source>
        <dbReference type="SAM" id="MobiDB-lite"/>
    </source>
</evidence>
<dbReference type="EMBL" id="BLLF01000626">
    <property type="protein sequence ID" value="GFH13552.1"/>
    <property type="molecule type" value="Genomic_DNA"/>
</dbReference>
<keyword evidence="3" id="KW-1185">Reference proteome</keyword>
<evidence type="ECO:0000313" key="3">
    <source>
        <dbReference type="Proteomes" id="UP000485058"/>
    </source>
</evidence>
<feature type="region of interest" description="Disordered" evidence="1">
    <location>
        <begin position="34"/>
        <end position="54"/>
    </location>
</feature>
<dbReference type="AlphaFoldDB" id="A0A699ZDI1"/>
<gene>
    <name evidence="2" type="ORF">HaLaN_09457</name>
</gene>
<proteinExistence type="predicted"/>